<keyword evidence="7" id="KW-0597">Phosphoprotein</keyword>
<feature type="region of interest" description="Disordered" evidence="20">
    <location>
        <begin position="1"/>
        <end position="48"/>
    </location>
</feature>
<dbReference type="Ensembl" id="ENSSANT00000101347.1">
    <property type="protein sequence ID" value="ENSSANP00000095442.1"/>
    <property type="gene ID" value="ENSSANG00000046186.1"/>
</dbReference>
<evidence type="ECO:0000313" key="22">
    <source>
        <dbReference type="Ensembl" id="ENSSANP00000095442.1"/>
    </source>
</evidence>
<dbReference type="InterPro" id="IPR017441">
    <property type="entry name" value="Protein_kinase_ATP_BS"/>
</dbReference>
<dbReference type="FunFam" id="1.10.510.10:FF:000122">
    <property type="entry name" value="Mitogen-activated protein kinase kinase kinase 4"/>
    <property type="match status" value="1"/>
</dbReference>
<feature type="compositionally biased region" description="Basic and acidic residues" evidence="20">
    <location>
        <begin position="1032"/>
        <end position="1041"/>
    </location>
</feature>
<evidence type="ECO:0000256" key="14">
    <source>
        <dbReference type="ARBA" id="ARBA00047559"/>
    </source>
</evidence>
<dbReference type="GO" id="GO:0046872">
    <property type="term" value="F:metal ion binding"/>
    <property type="evidence" value="ECO:0007669"/>
    <property type="project" value="UniProtKB-KW"/>
</dbReference>
<keyword evidence="8" id="KW-0808">Transferase</keyword>
<evidence type="ECO:0000256" key="17">
    <source>
        <dbReference type="ARBA" id="ARBA00069057"/>
    </source>
</evidence>
<evidence type="ECO:0000256" key="12">
    <source>
        <dbReference type="ARBA" id="ARBA00022840"/>
    </source>
</evidence>
<dbReference type="PROSITE" id="PS50011">
    <property type="entry name" value="PROTEIN_KINASE_DOM"/>
    <property type="match status" value="1"/>
</dbReference>
<comment type="cofactor">
    <cofactor evidence="1">
        <name>Mg(2+)</name>
        <dbReference type="ChEBI" id="CHEBI:18420"/>
    </cofactor>
</comment>
<keyword evidence="11" id="KW-0418">Kinase</keyword>
<dbReference type="EC" id="2.7.11.25" evidence="4"/>
<evidence type="ECO:0000256" key="10">
    <source>
        <dbReference type="ARBA" id="ARBA00022741"/>
    </source>
</evidence>
<evidence type="ECO:0000256" key="8">
    <source>
        <dbReference type="ARBA" id="ARBA00022679"/>
    </source>
</evidence>
<evidence type="ECO:0000256" key="5">
    <source>
        <dbReference type="ARBA" id="ARBA00022490"/>
    </source>
</evidence>
<dbReference type="InterPro" id="IPR011009">
    <property type="entry name" value="Kinase-like_dom_sf"/>
</dbReference>
<feature type="compositionally biased region" description="Low complexity" evidence="20">
    <location>
        <begin position="966"/>
        <end position="979"/>
    </location>
</feature>
<evidence type="ECO:0000256" key="1">
    <source>
        <dbReference type="ARBA" id="ARBA00001946"/>
    </source>
</evidence>
<proteinExistence type="inferred from homology"/>
<keyword evidence="9" id="KW-0479">Metal-binding</keyword>
<dbReference type="Pfam" id="PF19431">
    <property type="entry name" value="MEKK4_N"/>
    <property type="match status" value="1"/>
</dbReference>
<feature type="region of interest" description="Disordered" evidence="20">
    <location>
        <begin position="965"/>
        <end position="985"/>
    </location>
</feature>
<comment type="catalytic activity">
    <reaction evidence="14">
        <text>L-threonyl-[protein] + ATP = O-phospho-L-threonyl-[protein] + ADP + H(+)</text>
        <dbReference type="Rhea" id="RHEA:46608"/>
        <dbReference type="Rhea" id="RHEA-COMP:11060"/>
        <dbReference type="Rhea" id="RHEA-COMP:11605"/>
        <dbReference type="ChEBI" id="CHEBI:15378"/>
        <dbReference type="ChEBI" id="CHEBI:30013"/>
        <dbReference type="ChEBI" id="CHEBI:30616"/>
        <dbReference type="ChEBI" id="CHEBI:61977"/>
        <dbReference type="ChEBI" id="CHEBI:456216"/>
        <dbReference type="EC" id="2.7.11.25"/>
    </reaction>
</comment>
<dbReference type="GO" id="GO:0048471">
    <property type="term" value="C:perinuclear region of cytoplasm"/>
    <property type="evidence" value="ECO:0007669"/>
    <property type="project" value="UniProtKB-SubCell"/>
</dbReference>
<sequence length="1383" mass="158029">GKAPLSQREREGARSVEPSEEHSYKQEKKQRFNQRSNQRDSKKTFEGSFMLDPVSKTSAIGSRNMDPRKPYLSLGMLPVRTHRQTSRTDCPADRLKFFETLRLLLKLTSMSSKKKEKEQRGLENTAFMDQNNEVIWLELQAWHARRSVVEQDLYLYTARQAIPDIIKEVLHFKVDYSSLAGLESSVSCREHLQRQRVAFDQVKRVMSLLESVEALYPSLQTLQKDYEKYAARDFQGRVQALCLWLNITQDLNQKLRVMGTVLGLRDLSRIGWPIFEIPSPRCSRGNEDDEVDEDETESTATFTADNDGEERTLSEATSDGEQSPCPTPKFSRLLSEEELLPRDNVTCYFPTTIYRPFVDKALKQMGLRKLILRLHKLMDRSLQRSRTALLSHMPLSAVPGYSLQHCDYLPELSRHVSGQVEEEAESGRVSWKELVDMDLPSFQSAFLVLCRVLLNVIHECLKLRLEQRPAGEPSLLSIKQLVRECKEVLKGGLLMKQYYQFMLQGVVTAPQGLQTNANIDEFEEDLHKMLEVYFDYMRSWIQMLQQLPQASHSLKNLLEEEWNFTKVITPYIRGGEAQSGKLFCDIAGMLLKSTGDFLDAGLQKSGNEFWECADDSTASDEIRRSVIETSRSLKELFHEARERASKALGFAKMLRKDLEIAAEFRLTTGVPSLLQALKAKNYVKVQIPGLEELQVFVPCDLMEQRLVILQLLNAAAGKDCSKEPDEIPEDEAYLLMSKHGVGDSTTDGAWTEWDGTVLKLVPQMETVDTLRAMKVDNLLLVVMQSAHLVTQRKAFQQSMEELLTLSREQTSSQPLIVSALEQLKNEALQLCIKINTAIDRVDYMFTSEFEAEVEETEKATLQQYYREAMIQGYNFAFEYHKEVVRLMSGEFRRRIGERYIAFARKWMNFVLTKCESGRGTRPRWATQGFDFLQAIEAAFISALPEDDFLSLQALMNECIGHVIGKPHSPVSSPRNSPRPVKVPRCHSDPPNPCIFIPSSHAEAFRVSSVHENDRLSSVAAELQFKSLSRHSSPTEDREEPSYPKADPSSTARRSWELRNFISQSKDTAARQSPMEAVWRSIRIFDDKHYVLMRQRNIIGQVCNTPKSYDNVMHVGLRKVTFKWQRGNKIGEGQYGKVYTCINVDTGELMAMKEIRFQPNDHKTIKETADELKIFEGIKHPNLVRYFGVELHREEMYIFMEYCDEGTLEEVSRLGLQEHVIRLYSKQITTAINVLHEHGIVHRDIKGANIFLTSSGLIKLGDFGCSVKLKNNAQTMPGEVNSTLGTAAYMAPEVITRAKGEGHGRAADIWSLGCVLIEMVTGKRPWHEYEHNFQIMYKVGMGHKPPIPEKLSTEGKDFLAHCLESEPKRRWTASALLDHPFVKV</sequence>
<feature type="compositionally biased region" description="Basic and acidic residues" evidence="20">
    <location>
        <begin position="7"/>
        <end position="30"/>
    </location>
</feature>
<dbReference type="PANTHER" id="PTHR48016:SF32">
    <property type="entry name" value="MITOGEN-ACTIVATED PROTEIN KINASE KINASE KINASE 4"/>
    <property type="match status" value="1"/>
</dbReference>
<dbReference type="Proteomes" id="UP000472260">
    <property type="component" value="Unassembled WGS sequence"/>
</dbReference>
<keyword evidence="5" id="KW-0963">Cytoplasm</keyword>
<feature type="binding site" evidence="19">
    <location>
        <position position="1152"/>
    </location>
    <ligand>
        <name>ATP</name>
        <dbReference type="ChEBI" id="CHEBI:30616"/>
    </ligand>
</feature>
<dbReference type="SUPFAM" id="SSF56112">
    <property type="entry name" value="Protein kinase-like (PK-like)"/>
    <property type="match status" value="1"/>
</dbReference>
<evidence type="ECO:0000256" key="2">
    <source>
        <dbReference type="ARBA" id="ARBA00004556"/>
    </source>
</evidence>
<feature type="domain" description="Protein kinase" evidence="21">
    <location>
        <begin position="1123"/>
        <end position="1381"/>
    </location>
</feature>
<evidence type="ECO:0000256" key="3">
    <source>
        <dbReference type="ARBA" id="ARBA00006529"/>
    </source>
</evidence>
<evidence type="ECO:0000256" key="19">
    <source>
        <dbReference type="PROSITE-ProRule" id="PRU10141"/>
    </source>
</evidence>
<evidence type="ECO:0000256" key="11">
    <source>
        <dbReference type="ARBA" id="ARBA00022777"/>
    </source>
</evidence>
<dbReference type="PROSITE" id="PS00108">
    <property type="entry name" value="PROTEIN_KINASE_ST"/>
    <property type="match status" value="1"/>
</dbReference>
<comment type="catalytic activity">
    <reaction evidence="15">
        <text>L-seryl-[protein] + ATP = O-phospho-L-seryl-[protein] + ADP + H(+)</text>
        <dbReference type="Rhea" id="RHEA:17989"/>
        <dbReference type="Rhea" id="RHEA-COMP:9863"/>
        <dbReference type="Rhea" id="RHEA-COMP:11604"/>
        <dbReference type="ChEBI" id="CHEBI:15378"/>
        <dbReference type="ChEBI" id="CHEBI:29999"/>
        <dbReference type="ChEBI" id="CHEBI:30616"/>
        <dbReference type="ChEBI" id="CHEBI:83421"/>
        <dbReference type="ChEBI" id="CHEBI:456216"/>
        <dbReference type="EC" id="2.7.11.25"/>
    </reaction>
</comment>
<reference evidence="22" key="1">
    <citation type="submission" date="2025-08" db="UniProtKB">
        <authorList>
            <consortium name="Ensembl"/>
        </authorList>
    </citation>
    <scope>IDENTIFICATION</scope>
</reference>
<dbReference type="SMART" id="SM00220">
    <property type="entry name" value="S_TKc"/>
    <property type="match status" value="1"/>
</dbReference>
<dbReference type="GO" id="GO:0005524">
    <property type="term" value="F:ATP binding"/>
    <property type="evidence" value="ECO:0007669"/>
    <property type="project" value="UniProtKB-UniRule"/>
</dbReference>
<evidence type="ECO:0000256" key="4">
    <source>
        <dbReference type="ARBA" id="ARBA00012406"/>
    </source>
</evidence>
<organism evidence="22 23">
    <name type="scientific">Sinocyclocheilus anshuiensis</name>
    <dbReference type="NCBI Taxonomy" id="1608454"/>
    <lineage>
        <taxon>Eukaryota</taxon>
        <taxon>Metazoa</taxon>
        <taxon>Chordata</taxon>
        <taxon>Craniata</taxon>
        <taxon>Vertebrata</taxon>
        <taxon>Euteleostomi</taxon>
        <taxon>Actinopterygii</taxon>
        <taxon>Neopterygii</taxon>
        <taxon>Teleostei</taxon>
        <taxon>Ostariophysi</taxon>
        <taxon>Cypriniformes</taxon>
        <taxon>Cyprinidae</taxon>
        <taxon>Cyprininae</taxon>
        <taxon>Sinocyclocheilus</taxon>
    </lineage>
</organism>
<evidence type="ECO:0000259" key="21">
    <source>
        <dbReference type="PROSITE" id="PS50011"/>
    </source>
</evidence>
<dbReference type="PANTHER" id="PTHR48016">
    <property type="entry name" value="MAP KINASE KINASE KINASE SSK2-RELATED-RELATED"/>
    <property type="match status" value="1"/>
</dbReference>
<dbReference type="Gene3D" id="1.10.510.10">
    <property type="entry name" value="Transferase(Phosphotransferase) domain 1"/>
    <property type="match status" value="1"/>
</dbReference>
<evidence type="ECO:0000256" key="15">
    <source>
        <dbReference type="ARBA" id="ARBA00048329"/>
    </source>
</evidence>
<evidence type="ECO:0000256" key="13">
    <source>
        <dbReference type="ARBA" id="ARBA00022842"/>
    </source>
</evidence>
<feature type="region of interest" description="Disordered" evidence="20">
    <location>
        <begin position="281"/>
        <end position="328"/>
    </location>
</feature>
<dbReference type="InterPro" id="IPR050538">
    <property type="entry name" value="MAP_kinase_kinase_kinase"/>
</dbReference>
<feature type="region of interest" description="Disordered" evidence="20">
    <location>
        <begin position="1026"/>
        <end position="1050"/>
    </location>
</feature>
<evidence type="ECO:0000313" key="23">
    <source>
        <dbReference type="Proteomes" id="UP000472260"/>
    </source>
</evidence>
<keyword evidence="23" id="KW-1185">Reference proteome</keyword>
<keyword evidence="6" id="KW-0723">Serine/threonine-protein kinase</keyword>
<evidence type="ECO:0000256" key="6">
    <source>
        <dbReference type="ARBA" id="ARBA00022527"/>
    </source>
</evidence>
<evidence type="ECO:0000256" key="7">
    <source>
        <dbReference type="ARBA" id="ARBA00022553"/>
    </source>
</evidence>
<dbReference type="CDD" id="cd06626">
    <property type="entry name" value="STKc_MEKK4"/>
    <property type="match status" value="1"/>
</dbReference>
<comment type="similarity">
    <text evidence="3">Belongs to the protein kinase superfamily. STE Ser/Thr protein kinase family. MAP kinase kinase kinase subfamily.</text>
</comment>
<name>A0A671SGL0_9TELE</name>
<accession>A0A671SGL0</accession>
<dbReference type="GO" id="GO:0004709">
    <property type="term" value="F:MAP kinase kinase kinase activity"/>
    <property type="evidence" value="ECO:0007669"/>
    <property type="project" value="UniProtKB-EC"/>
</dbReference>
<dbReference type="PROSITE" id="PS00107">
    <property type="entry name" value="PROTEIN_KINASE_ATP"/>
    <property type="match status" value="1"/>
</dbReference>
<dbReference type="InterPro" id="IPR008271">
    <property type="entry name" value="Ser/Thr_kinase_AS"/>
</dbReference>
<dbReference type="Pfam" id="PF00069">
    <property type="entry name" value="Pkinase"/>
    <property type="match status" value="1"/>
</dbReference>
<keyword evidence="13" id="KW-0460">Magnesium</keyword>
<evidence type="ECO:0000256" key="18">
    <source>
        <dbReference type="ARBA" id="ARBA00083883"/>
    </source>
</evidence>
<keyword evidence="10 19" id="KW-0547">Nucleotide-binding</keyword>
<keyword evidence="12 19" id="KW-0067">ATP-binding</keyword>
<dbReference type="InterPro" id="IPR045801">
    <property type="entry name" value="MEKK4_N"/>
</dbReference>
<evidence type="ECO:0000256" key="16">
    <source>
        <dbReference type="ARBA" id="ARBA00060115"/>
    </source>
</evidence>
<evidence type="ECO:0000256" key="20">
    <source>
        <dbReference type="SAM" id="MobiDB-lite"/>
    </source>
</evidence>
<protein>
    <recommendedName>
        <fullName evidence="17">Mitogen-activated protein kinase kinase kinase 4</fullName>
        <ecNumber evidence="4">2.7.11.25</ecNumber>
    </recommendedName>
    <alternativeName>
        <fullName evidence="18">MAPK/ERK kinase kinase 4</fullName>
    </alternativeName>
</protein>
<gene>
    <name evidence="22" type="primary">LOC107679660</name>
</gene>
<dbReference type="InterPro" id="IPR000719">
    <property type="entry name" value="Prot_kinase_dom"/>
</dbReference>
<feature type="compositionally biased region" description="Acidic residues" evidence="20">
    <location>
        <begin position="287"/>
        <end position="297"/>
    </location>
</feature>
<evidence type="ECO:0000256" key="9">
    <source>
        <dbReference type="ARBA" id="ARBA00022723"/>
    </source>
</evidence>
<comment type="function">
    <text evidence="16">Component of a protein kinase signal transduction cascade. Activates the CSBP2, P38 and JNK MAPK pathways, but not the ERK pathway. Specifically phosphorylates and activates MAP2K4 and MAP2K6.</text>
</comment>
<reference evidence="22" key="2">
    <citation type="submission" date="2025-09" db="UniProtKB">
        <authorList>
            <consortium name="Ensembl"/>
        </authorList>
    </citation>
    <scope>IDENTIFICATION</scope>
</reference>
<comment type="subcellular location">
    <subcellularLocation>
        <location evidence="2">Cytoplasm</location>
        <location evidence="2">Perinuclear region</location>
    </subcellularLocation>
</comment>